<dbReference type="GO" id="GO:0006631">
    <property type="term" value="P:fatty acid metabolic process"/>
    <property type="evidence" value="ECO:0007669"/>
    <property type="project" value="InterPro"/>
</dbReference>
<evidence type="ECO:0000313" key="4">
    <source>
        <dbReference type="EMBL" id="EED13376.1"/>
    </source>
</evidence>
<dbReference type="InterPro" id="IPR013328">
    <property type="entry name" value="6PGD_dom2"/>
</dbReference>
<keyword evidence="5" id="KW-1185">Reference proteome</keyword>
<dbReference type="PANTHER" id="PTHR48075:SF10">
    <property type="entry name" value="DEHYDROGENASE, PUTATIVE (AFU_ORTHOLOGUE AFUA_5G10070)-RELATED"/>
    <property type="match status" value="1"/>
</dbReference>
<dbReference type="SUPFAM" id="SSF63825">
    <property type="entry name" value="YWTD domain"/>
    <property type="match status" value="2"/>
</dbReference>
<dbReference type="GO" id="GO:0016616">
    <property type="term" value="F:oxidoreductase activity, acting on the CH-OH group of donors, NAD or NADP as acceptor"/>
    <property type="evidence" value="ECO:0007669"/>
    <property type="project" value="InterPro"/>
</dbReference>
<accession>B8MQH4</accession>
<dbReference type="GeneID" id="8106467"/>
<reference evidence="5" key="1">
    <citation type="journal article" date="2015" name="Genome Announc.">
        <title>Genome sequence of the AIDS-associated pathogen Penicillium marneffei (ATCC18224) and its near taxonomic relative Talaromyces stipitatus (ATCC10500).</title>
        <authorList>
            <person name="Nierman W.C."/>
            <person name="Fedorova-Abrams N.D."/>
            <person name="Andrianopoulos A."/>
        </authorList>
    </citation>
    <scope>NUCLEOTIDE SEQUENCE [LARGE SCALE GENOMIC DNA]</scope>
    <source>
        <strain evidence="5">ATCC 10500 / CBS 375.48 / QM 6759 / NRRL 1006</strain>
    </source>
</reference>
<dbReference type="Pfam" id="PF00725">
    <property type="entry name" value="3HCDH"/>
    <property type="match status" value="1"/>
</dbReference>
<dbReference type="Gene3D" id="3.40.50.720">
    <property type="entry name" value="NAD(P)-binding Rossmann-like Domain"/>
    <property type="match status" value="1"/>
</dbReference>
<dbReference type="SUPFAM" id="SSF48179">
    <property type="entry name" value="6-phosphogluconate dehydrogenase C-terminal domain-like"/>
    <property type="match status" value="1"/>
</dbReference>
<dbReference type="OMA" id="ELPWGNS"/>
<dbReference type="OrthoDB" id="5958943at2759"/>
<dbReference type="VEuPathDB" id="FungiDB:TSTA_058650"/>
<name>B8MQH4_TALSN</name>
<sequence>MTSLWQPPKDYRNRPVVVLGAGVLGRRIACIWASAGYNVRVRDPSAEQREACAAYVHENVALYGDNIANKVNSTYGGIETFEDLKEAVINAWLVIEAVPERIQIKIDTFESLESLAPADCILASNSSSYKSSEMLTKVSDATKARVLNMHYYMPPQIMVVELMTSGFTEKPIFQFMVDRSKEAGTNPYVARKESTGFIFNRLWAAVKREVLTILSEEVSVPEEIDSIWYEMFIKGKFQPCKGMDSVGLDTVAFIENHYIAERGLSSEKTVDYLQKNYLDQGKLGNKSAKGGLYPPAQTNGNSTAAAESKIYVLDIGLSARNPSATAGEILRVSPSGQLEKVVLAGQAYPDGITVDPVSKRMFWTTMGVPGKPDGAVYSANLDGTDIQTVISPGAVNTPKQIALDQEAKKIYVSDREGLRVVRCSLDGSDFEVLIQNGDSTKAEDRQDLMKWCVGMAVVPSLGKFFWTQKGISKGNKGVIYSANITTPANKSASDRDDIQRVRDNLPEPIDLEFDEKTSTLYWTDRGELPWGNSLNSVKLDAAGLAVPSSSRGYEILSRNLNEAIGLTLDTKNNTIYITDLGGNIYKSDLDGKNRVKIYSNEERAFTGITVA</sequence>
<dbReference type="InterPro" id="IPR036291">
    <property type="entry name" value="NAD(P)-bd_dom_sf"/>
</dbReference>
<dbReference type="eggNOG" id="KOG1215">
    <property type="taxonomic scope" value="Eukaryota"/>
</dbReference>
<dbReference type="HOGENOM" id="CLU_031652_0_0_1"/>
<dbReference type="Gene3D" id="2.120.10.30">
    <property type="entry name" value="TolB, C-terminal domain"/>
    <property type="match status" value="2"/>
</dbReference>
<dbReference type="GO" id="GO:0070403">
    <property type="term" value="F:NAD+ binding"/>
    <property type="evidence" value="ECO:0007669"/>
    <property type="project" value="InterPro"/>
</dbReference>
<gene>
    <name evidence="4" type="ORF">TSTA_058650</name>
</gene>
<dbReference type="STRING" id="441959.B8MQH4"/>
<organism evidence="4 5">
    <name type="scientific">Talaromyces stipitatus (strain ATCC 10500 / CBS 375.48 / QM 6759 / NRRL 1006)</name>
    <name type="common">Penicillium stipitatum</name>
    <dbReference type="NCBI Taxonomy" id="441959"/>
    <lineage>
        <taxon>Eukaryota</taxon>
        <taxon>Fungi</taxon>
        <taxon>Dikarya</taxon>
        <taxon>Ascomycota</taxon>
        <taxon>Pezizomycotina</taxon>
        <taxon>Eurotiomycetes</taxon>
        <taxon>Eurotiomycetidae</taxon>
        <taxon>Eurotiales</taxon>
        <taxon>Trichocomaceae</taxon>
        <taxon>Talaromyces</taxon>
        <taxon>Talaromyces sect. Talaromyces</taxon>
    </lineage>
</organism>
<dbReference type="Gene3D" id="1.10.1040.10">
    <property type="entry name" value="N-(1-d-carboxylethyl)-l-norvaline Dehydrogenase, domain 2"/>
    <property type="match status" value="1"/>
</dbReference>
<dbReference type="InterPro" id="IPR008927">
    <property type="entry name" value="6-PGluconate_DH-like_C_sf"/>
</dbReference>
<dbReference type="PhylomeDB" id="B8MQH4"/>
<evidence type="ECO:0000256" key="1">
    <source>
        <dbReference type="ARBA" id="ARBA00023002"/>
    </source>
</evidence>
<dbReference type="SUPFAM" id="SSF51735">
    <property type="entry name" value="NAD(P)-binding Rossmann-fold domains"/>
    <property type="match status" value="1"/>
</dbReference>
<feature type="domain" description="3-hydroxyacyl-CoA dehydrogenase C-terminal" evidence="2">
    <location>
        <begin position="196"/>
        <end position="291"/>
    </location>
</feature>
<feature type="domain" description="3-hydroxyacyl-CoA dehydrogenase NAD binding" evidence="3">
    <location>
        <begin position="16"/>
        <end position="190"/>
    </location>
</feature>
<dbReference type="AlphaFoldDB" id="B8MQH4"/>
<dbReference type="InterPro" id="IPR000033">
    <property type="entry name" value="LDLR_classB_rpt"/>
</dbReference>
<dbReference type="Proteomes" id="UP000001745">
    <property type="component" value="Unassembled WGS sequence"/>
</dbReference>
<dbReference type="InParanoid" id="B8MQH4"/>
<dbReference type="InterPro" id="IPR006108">
    <property type="entry name" value="3HC_DH_C"/>
</dbReference>
<dbReference type="EMBL" id="EQ962659">
    <property type="protein sequence ID" value="EED13376.1"/>
    <property type="molecule type" value="Genomic_DNA"/>
</dbReference>
<dbReference type="eggNOG" id="KOG2304">
    <property type="taxonomic scope" value="Eukaryota"/>
</dbReference>
<proteinExistence type="predicted"/>
<dbReference type="Pfam" id="PF02737">
    <property type="entry name" value="3HCDH_N"/>
    <property type="match status" value="1"/>
</dbReference>
<evidence type="ECO:0000313" key="5">
    <source>
        <dbReference type="Proteomes" id="UP000001745"/>
    </source>
</evidence>
<evidence type="ECO:0000259" key="2">
    <source>
        <dbReference type="Pfam" id="PF00725"/>
    </source>
</evidence>
<dbReference type="InterPro" id="IPR006176">
    <property type="entry name" value="3-OHacyl-CoA_DH_NAD-bd"/>
</dbReference>
<keyword evidence="1" id="KW-0560">Oxidoreductase</keyword>
<evidence type="ECO:0000259" key="3">
    <source>
        <dbReference type="Pfam" id="PF02737"/>
    </source>
</evidence>
<dbReference type="InterPro" id="IPR011042">
    <property type="entry name" value="6-blade_b-propeller_TolB-like"/>
</dbReference>
<dbReference type="PANTHER" id="PTHR48075">
    <property type="entry name" value="3-HYDROXYACYL-COA DEHYDROGENASE FAMILY PROTEIN"/>
    <property type="match status" value="1"/>
</dbReference>
<dbReference type="RefSeq" id="XP_002487487.1">
    <property type="nucleotide sequence ID" value="XM_002487442.1"/>
</dbReference>
<protein>
    <submittedName>
        <fullName evidence="4">3-hydroxyacyl-CoA dehydrogenase, putative</fullName>
    </submittedName>
</protein>
<dbReference type="SMART" id="SM00135">
    <property type="entry name" value="LY"/>
    <property type="match status" value="4"/>
</dbReference>